<dbReference type="Proteomes" id="UP001556196">
    <property type="component" value="Unassembled WGS sequence"/>
</dbReference>
<evidence type="ECO:0000256" key="5">
    <source>
        <dbReference type="ARBA" id="ARBA00022741"/>
    </source>
</evidence>
<dbReference type="Pfam" id="PF00005">
    <property type="entry name" value="ABC_tran"/>
    <property type="match status" value="2"/>
</dbReference>
<gene>
    <name evidence="8" type="ORF">ABUE31_13975</name>
</gene>
<keyword evidence="2" id="KW-0813">Transport</keyword>
<evidence type="ECO:0000256" key="6">
    <source>
        <dbReference type="ARBA" id="ARBA00022840"/>
    </source>
</evidence>
<dbReference type="InterPro" id="IPR027417">
    <property type="entry name" value="P-loop_NTPase"/>
</dbReference>
<proteinExistence type="inferred from homology"/>
<dbReference type="PROSITE" id="PS00211">
    <property type="entry name" value="ABC_TRANSPORTER_1"/>
    <property type="match status" value="1"/>
</dbReference>
<dbReference type="GO" id="GO:0005524">
    <property type="term" value="F:ATP binding"/>
    <property type="evidence" value="ECO:0007669"/>
    <property type="project" value="UniProtKB-KW"/>
</dbReference>
<evidence type="ECO:0000256" key="3">
    <source>
        <dbReference type="ARBA" id="ARBA00022597"/>
    </source>
</evidence>
<dbReference type="CDD" id="cd03216">
    <property type="entry name" value="ABC_Carb_Monos_I"/>
    <property type="match status" value="1"/>
</dbReference>
<comment type="caution">
    <text evidence="8">The sequence shown here is derived from an EMBL/GenBank/DDBJ whole genome shotgun (WGS) entry which is preliminary data.</text>
</comment>
<dbReference type="PANTHER" id="PTHR43790:SF9">
    <property type="entry name" value="GALACTOFURANOSE TRANSPORTER ATP-BINDING PROTEIN YTFR"/>
    <property type="match status" value="1"/>
</dbReference>
<evidence type="ECO:0000259" key="7">
    <source>
        <dbReference type="PROSITE" id="PS50893"/>
    </source>
</evidence>
<dbReference type="Gene3D" id="3.40.50.300">
    <property type="entry name" value="P-loop containing nucleotide triphosphate hydrolases"/>
    <property type="match status" value="2"/>
</dbReference>
<name>A0ABV3R195_9HYPH</name>
<protein>
    <submittedName>
        <fullName evidence="8">Sugar ABC transporter ATP-binding protein</fullName>
    </submittedName>
</protein>
<evidence type="ECO:0000256" key="1">
    <source>
        <dbReference type="ARBA" id="ARBA00005417"/>
    </source>
</evidence>
<dbReference type="SUPFAM" id="SSF52540">
    <property type="entry name" value="P-loop containing nucleoside triphosphate hydrolases"/>
    <property type="match status" value="2"/>
</dbReference>
<dbReference type="CDD" id="cd03215">
    <property type="entry name" value="ABC_Carb_Monos_II"/>
    <property type="match status" value="1"/>
</dbReference>
<reference evidence="8 9" key="1">
    <citation type="submission" date="2024-06" db="EMBL/GenBank/DDBJ databases">
        <authorList>
            <person name="Tuo L."/>
        </authorList>
    </citation>
    <scope>NUCLEOTIDE SEQUENCE [LARGE SCALE GENOMIC DNA]</scope>
    <source>
        <strain evidence="8 9">ZMM04-5</strain>
    </source>
</reference>
<evidence type="ECO:0000313" key="9">
    <source>
        <dbReference type="Proteomes" id="UP001556196"/>
    </source>
</evidence>
<comment type="similarity">
    <text evidence="1">Belongs to the ABC transporter superfamily.</text>
</comment>
<organism evidence="8 9">
    <name type="scientific">Mesorhizobium marinum</name>
    <dbReference type="NCBI Taxonomy" id="3228790"/>
    <lineage>
        <taxon>Bacteria</taxon>
        <taxon>Pseudomonadati</taxon>
        <taxon>Pseudomonadota</taxon>
        <taxon>Alphaproteobacteria</taxon>
        <taxon>Hyphomicrobiales</taxon>
        <taxon>Phyllobacteriaceae</taxon>
        <taxon>Mesorhizobium</taxon>
    </lineage>
</organism>
<evidence type="ECO:0000256" key="2">
    <source>
        <dbReference type="ARBA" id="ARBA00022448"/>
    </source>
</evidence>
<dbReference type="InterPro" id="IPR003593">
    <property type="entry name" value="AAA+_ATPase"/>
</dbReference>
<keyword evidence="6 8" id="KW-0067">ATP-binding</keyword>
<dbReference type="InterPro" id="IPR017871">
    <property type="entry name" value="ABC_transporter-like_CS"/>
</dbReference>
<dbReference type="InterPro" id="IPR003439">
    <property type="entry name" value="ABC_transporter-like_ATP-bd"/>
</dbReference>
<dbReference type="RefSeq" id="WP_367724256.1">
    <property type="nucleotide sequence ID" value="NZ_JBFOCI010000004.1"/>
</dbReference>
<sequence>MPLLQTHALTRRFPGVVALERVDFAAESGEVHAVCGANGAGKSTLMNVLSGTIRPSAGTIAIDGREVVFASPAEAAEAGVAIVYQEFSSIPELTVADNIYLGREFKGRLRSVDRRAASRSAADLLERYGISLQPDVLVGSLGVADRQLVELARALAFDARILILDEPTAVLSIAEQEKLFAVIRTLREKGLLILYISHRLEEIFEIADRVSVMRDGKLVATRQKSGLTSSELVRLMTGRDVPSHIAPDPLGDGRRTILLLQGLLDGGAPIELRHGEILGFAGLVGAGRTSIAHRIAGLRPREGFAAFVDGAALPDDPARVAAAGLVYMTEDRKRDGIFGPLGVASNATAASLARFSSLGFLRLRQERNVAGEVLRGLRLVAASLDTPIGSLSGGNQQKVLFARALLARPKVLICDEPTRGVDVGAREEIYATLRRLAGEGVTIIMISSDLNEVLALSHRIAIVRHGRVTAVMDNAGLDEHALVVAATGAGSDLDAA</sequence>
<dbReference type="SMART" id="SM00382">
    <property type="entry name" value="AAA"/>
    <property type="match status" value="2"/>
</dbReference>
<keyword evidence="3" id="KW-0762">Sugar transport</keyword>
<dbReference type="EMBL" id="JBFOCI010000004">
    <property type="protein sequence ID" value="MEW9807096.1"/>
    <property type="molecule type" value="Genomic_DNA"/>
</dbReference>
<keyword evidence="5" id="KW-0547">Nucleotide-binding</keyword>
<feature type="domain" description="ABC transporter" evidence="7">
    <location>
        <begin position="248"/>
        <end position="490"/>
    </location>
</feature>
<keyword evidence="9" id="KW-1185">Reference proteome</keyword>
<evidence type="ECO:0000313" key="8">
    <source>
        <dbReference type="EMBL" id="MEW9807096.1"/>
    </source>
</evidence>
<accession>A0ABV3R195</accession>
<dbReference type="InterPro" id="IPR050107">
    <property type="entry name" value="ABC_carbohydrate_import_ATPase"/>
</dbReference>
<evidence type="ECO:0000256" key="4">
    <source>
        <dbReference type="ARBA" id="ARBA00022737"/>
    </source>
</evidence>
<dbReference type="PROSITE" id="PS50893">
    <property type="entry name" value="ABC_TRANSPORTER_2"/>
    <property type="match status" value="2"/>
</dbReference>
<dbReference type="PANTHER" id="PTHR43790">
    <property type="entry name" value="CARBOHYDRATE TRANSPORT ATP-BINDING PROTEIN MG119-RELATED"/>
    <property type="match status" value="1"/>
</dbReference>
<feature type="domain" description="ABC transporter" evidence="7">
    <location>
        <begin position="4"/>
        <end position="240"/>
    </location>
</feature>
<keyword evidence="4" id="KW-0677">Repeat</keyword>